<sequence length="245" mass="28775">MVRGLNMNWVMEFEKQIKSHSRKTSYVGSSVDLSSRPDQKKNLNQEPNKDKKSESQSFTDMKSKPKDDYPSLEPNEACKNYQKKEKEKTKKKVNKKPKNVNNPPTKAEFTWKYENEKIHSFEDFEKPIVDKLEKYFAVDTAPQKVLVDKIFHQYQSVDFLKMKIIEKKEDAPTTIIRCEILKEDNNILCPGNWQVPKNEEYLLKKVDDTLPELTEPLEDLKNALKLMHNFEIISVSCLKIFSRPN</sequence>
<feature type="region of interest" description="Disordered" evidence="1">
    <location>
        <begin position="16"/>
        <end position="106"/>
    </location>
</feature>
<reference evidence="2" key="1">
    <citation type="submission" date="2020-05" db="UniProtKB">
        <authorList>
            <consortium name="EnsemblMetazoa"/>
        </authorList>
    </citation>
    <scope>IDENTIFICATION</scope>
    <source>
        <strain evidence="2">BB02</strain>
    </source>
</reference>
<feature type="compositionally biased region" description="Basic residues" evidence="1">
    <location>
        <begin position="89"/>
        <end position="98"/>
    </location>
</feature>
<gene>
    <name evidence="2" type="primary">106053802</name>
</gene>
<dbReference type="AlphaFoldDB" id="A0A2C9LWS3"/>
<dbReference type="VEuPathDB" id="VectorBase:BGLB035756"/>
<evidence type="ECO:0000256" key="1">
    <source>
        <dbReference type="SAM" id="MobiDB-lite"/>
    </source>
</evidence>
<evidence type="ECO:0000313" key="3">
    <source>
        <dbReference type="Proteomes" id="UP000076420"/>
    </source>
</evidence>
<evidence type="ECO:0000313" key="2">
    <source>
        <dbReference type="EnsemblMetazoa" id="BGLB035756-PA"/>
    </source>
</evidence>
<name>A0A2C9LWS3_BIOGL</name>
<feature type="compositionally biased region" description="Basic and acidic residues" evidence="1">
    <location>
        <begin position="35"/>
        <end position="54"/>
    </location>
</feature>
<dbReference type="Proteomes" id="UP000076420">
    <property type="component" value="Unassembled WGS sequence"/>
</dbReference>
<organism evidence="2 3">
    <name type="scientific">Biomphalaria glabrata</name>
    <name type="common">Bloodfluke planorb</name>
    <name type="synonym">Freshwater snail</name>
    <dbReference type="NCBI Taxonomy" id="6526"/>
    <lineage>
        <taxon>Eukaryota</taxon>
        <taxon>Metazoa</taxon>
        <taxon>Spiralia</taxon>
        <taxon>Lophotrochozoa</taxon>
        <taxon>Mollusca</taxon>
        <taxon>Gastropoda</taxon>
        <taxon>Heterobranchia</taxon>
        <taxon>Euthyneura</taxon>
        <taxon>Panpulmonata</taxon>
        <taxon>Hygrophila</taxon>
        <taxon>Lymnaeoidea</taxon>
        <taxon>Planorbidae</taxon>
        <taxon>Biomphalaria</taxon>
    </lineage>
</organism>
<feature type="compositionally biased region" description="Polar residues" evidence="1">
    <location>
        <begin position="24"/>
        <end position="33"/>
    </location>
</feature>
<dbReference type="VEuPathDB" id="VectorBase:BGLAX_045338"/>
<dbReference type="KEGG" id="bgt:106053802"/>
<dbReference type="EnsemblMetazoa" id="BGLB035756-RA">
    <property type="protein sequence ID" value="BGLB035756-PA"/>
    <property type="gene ID" value="BGLB035756"/>
</dbReference>
<proteinExistence type="predicted"/>
<protein>
    <submittedName>
        <fullName evidence="2">Uncharacterized protein</fullName>
    </submittedName>
</protein>
<accession>A0A2C9LWS3</accession>